<proteinExistence type="predicted"/>
<keyword evidence="8" id="KW-1185">Reference proteome</keyword>
<keyword evidence="5 6" id="KW-0472">Membrane</keyword>
<dbReference type="InterPro" id="IPR003740">
    <property type="entry name" value="YitT"/>
</dbReference>
<feature type="transmembrane region" description="Helical" evidence="6">
    <location>
        <begin position="207"/>
        <end position="224"/>
    </location>
</feature>
<dbReference type="GO" id="GO:0005886">
    <property type="term" value="C:plasma membrane"/>
    <property type="evidence" value="ECO:0007669"/>
    <property type="project" value="UniProtKB-SubCell"/>
</dbReference>
<comment type="subcellular location">
    <subcellularLocation>
        <location evidence="1">Cell membrane</location>
        <topology evidence="1">Multi-pass membrane protein</topology>
    </subcellularLocation>
</comment>
<comment type="caution">
    <text evidence="7">The sequence shown here is derived from an EMBL/GenBank/DDBJ whole genome shotgun (WGS) entry which is preliminary data.</text>
</comment>
<accession>A0A4R5U8N3</accession>
<dbReference type="AlphaFoldDB" id="A0A4R5U8N3"/>
<dbReference type="EMBL" id="SMTG01000004">
    <property type="protein sequence ID" value="TDK30851.1"/>
    <property type="molecule type" value="Genomic_DNA"/>
</dbReference>
<dbReference type="PANTHER" id="PTHR33545:SF5">
    <property type="entry name" value="UPF0750 MEMBRANE PROTEIN YITT"/>
    <property type="match status" value="1"/>
</dbReference>
<evidence type="ECO:0000256" key="5">
    <source>
        <dbReference type="ARBA" id="ARBA00023136"/>
    </source>
</evidence>
<sequence length="233" mass="24667">MQHPPVIRVSAAHVNPDPHDAAETAAAIAVAAPAPSPQRHTLVEDVQGLVLASLVGALGMSILATGGLLVGGIAGVSLLVHYATGWHFGLLFVLINLPFYWIAVRRMGWEFTLKTFLAVGVTGFVADAIPRWAPFESMHPAFSAIFGGALVGMGILSFIRHRASLGGVGIVVVWLQRSRGWSAGKLQLGFDSVLMLVALAIVPPAQVLYSALGVLVLNLVLLFNHRPGRYMGV</sequence>
<dbReference type="OrthoDB" id="3296441at2"/>
<dbReference type="Proteomes" id="UP000295543">
    <property type="component" value="Unassembled WGS sequence"/>
</dbReference>
<protein>
    <submittedName>
        <fullName evidence="7">YitT family protein</fullName>
    </submittedName>
</protein>
<evidence type="ECO:0000256" key="4">
    <source>
        <dbReference type="ARBA" id="ARBA00022989"/>
    </source>
</evidence>
<name>A0A4R5U8N3_9GAMM</name>
<feature type="transmembrane region" description="Helical" evidence="6">
    <location>
        <begin position="111"/>
        <end position="129"/>
    </location>
</feature>
<evidence type="ECO:0000313" key="8">
    <source>
        <dbReference type="Proteomes" id="UP000295543"/>
    </source>
</evidence>
<dbReference type="RefSeq" id="WP_133393908.1">
    <property type="nucleotide sequence ID" value="NZ_SMTG01000004.1"/>
</dbReference>
<gene>
    <name evidence="7" type="ORF">E2F49_10955</name>
</gene>
<organism evidence="7 8">
    <name type="scientific">Luteimonas terrae</name>
    <dbReference type="NCBI Taxonomy" id="1530191"/>
    <lineage>
        <taxon>Bacteria</taxon>
        <taxon>Pseudomonadati</taxon>
        <taxon>Pseudomonadota</taxon>
        <taxon>Gammaproteobacteria</taxon>
        <taxon>Lysobacterales</taxon>
        <taxon>Lysobacteraceae</taxon>
        <taxon>Luteimonas</taxon>
    </lineage>
</organism>
<feature type="transmembrane region" description="Helical" evidence="6">
    <location>
        <begin position="86"/>
        <end position="104"/>
    </location>
</feature>
<feature type="transmembrane region" description="Helical" evidence="6">
    <location>
        <begin position="180"/>
        <end position="201"/>
    </location>
</feature>
<evidence type="ECO:0000313" key="7">
    <source>
        <dbReference type="EMBL" id="TDK30851.1"/>
    </source>
</evidence>
<feature type="transmembrane region" description="Helical" evidence="6">
    <location>
        <begin position="141"/>
        <end position="159"/>
    </location>
</feature>
<keyword evidence="4 6" id="KW-1133">Transmembrane helix</keyword>
<dbReference type="Pfam" id="PF02588">
    <property type="entry name" value="YitT_membrane"/>
    <property type="match status" value="1"/>
</dbReference>
<keyword evidence="3 6" id="KW-0812">Transmembrane</keyword>
<evidence type="ECO:0000256" key="6">
    <source>
        <dbReference type="SAM" id="Phobius"/>
    </source>
</evidence>
<reference evidence="7 8" key="1">
    <citation type="submission" date="2019-03" db="EMBL/GenBank/DDBJ databases">
        <title>Luteimonas zhaokaii sp.nov., isolated from the rectal contents of Plateau pika in Yushu, Qinghai Province, China.</title>
        <authorList>
            <person name="Zhang G."/>
        </authorList>
    </citation>
    <scope>NUCLEOTIDE SEQUENCE [LARGE SCALE GENOMIC DNA]</scope>
    <source>
        <strain evidence="7 8">THG-MD21</strain>
    </source>
</reference>
<evidence type="ECO:0000256" key="1">
    <source>
        <dbReference type="ARBA" id="ARBA00004651"/>
    </source>
</evidence>
<feature type="transmembrane region" description="Helical" evidence="6">
    <location>
        <begin position="49"/>
        <end position="80"/>
    </location>
</feature>
<evidence type="ECO:0000256" key="2">
    <source>
        <dbReference type="ARBA" id="ARBA00022475"/>
    </source>
</evidence>
<dbReference type="PANTHER" id="PTHR33545">
    <property type="entry name" value="UPF0750 MEMBRANE PROTEIN YITT-RELATED"/>
    <property type="match status" value="1"/>
</dbReference>
<dbReference type="InterPro" id="IPR051461">
    <property type="entry name" value="UPF0750_membrane"/>
</dbReference>
<keyword evidence="2" id="KW-1003">Cell membrane</keyword>
<evidence type="ECO:0000256" key="3">
    <source>
        <dbReference type="ARBA" id="ARBA00022692"/>
    </source>
</evidence>